<evidence type="ECO:0000313" key="3">
    <source>
        <dbReference type="EMBL" id="VEU60561.1"/>
    </source>
</evidence>
<accession>A0A449A8L1</accession>
<name>A0A449A8L1_9BACT</name>
<feature type="region of interest" description="Disordered" evidence="1">
    <location>
        <begin position="344"/>
        <end position="541"/>
    </location>
</feature>
<keyword evidence="3" id="KW-0449">Lipoprotein</keyword>
<feature type="compositionally biased region" description="Basic and acidic residues" evidence="1">
    <location>
        <begin position="437"/>
        <end position="448"/>
    </location>
</feature>
<dbReference type="PROSITE" id="PS51257">
    <property type="entry name" value="PROKAR_LIPOPROTEIN"/>
    <property type="match status" value="1"/>
</dbReference>
<feature type="compositionally biased region" description="Basic and acidic residues" evidence="1">
    <location>
        <begin position="368"/>
        <end position="405"/>
    </location>
</feature>
<feature type="compositionally biased region" description="Basic and acidic residues" evidence="1">
    <location>
        <begin position="530"/>
        <end position="541"/>
    </location>
</feature>
<evidence type="ECO:0000256" key="1">
    <source>
        <dbReference type="SAM" id="MobiDB-lite"/>
    </source>
</evidence>
<feature type="compositionally biased region" description="Low complexity" evidence="1">
    <location>
        <begin position="406"/>
        <end position="417"/>
    </location>
</feature>
<evidence type="ECO:0000313" key="4">
    <source>
        <dbReference type="Proteomes" id="UP000290942"/>
    </source>
</evidence>
<feature type="compositionally biased region" description="Polar residues" evidence="1">
    <location>
        <begin position="449"/>
        <end position="461"/>
    </location>
</feature>
<feature type="chain" id="PRO_5019272112" evidence="2">
    <location>
        <begin position="23"/>
        <end position="681"/>
    </location>
</feature>
<dbReference type="Proteomes" id="UP000290942">
    <property type="component" value="Chromosome"/>
</dbReference>
<sequence>MKKKLGFLLTSCMTVSALPLFAAACKNENKQTKEDEAEIDVNTLFKISLPKNSNKKPSELKPEDIVVEILNNDINVEIKKVEFKEGKGVLVSYLATNSKTNKIVDEKTITLELTTKKDQEPKQDKKYDDFVTVSVEDKTKKKSSDEVTKEDIKISIKEGETFKATVESVSVPKKQLDSVNVKIKIVDGEVTKHIYKKIEGFVKAYPKEVKDGYTKFKDLKIVDDSKAHEWLNKNNSETVIYYDRESGKFFVSKPKTEDNNDNLAIFQVKSKPKNTIETVAPKGSIKDNVNEESYKATALLIKEGEKVGIKFRISLYDHKTKKPIFYEKVETSNLLEIGKAKISKPITPESGKNDIQGDQPPVENNGLSEKDKDATKDKPAETEKKDNPDKKVDSGTNEALKEKENPATPSTSPTNSETNEDTDDKNKTETNQSENQDAPKTEADKKETPNSTTNETINKEGTTSPNSNTSDNNSEQPLNNEKPKEEAQKDPKASESSSSGKYDDNKDNPIDKTEKEISTKPETDPSNSEIPKENKDNLIEEKSKEFPIPELYKASESGVVFILNNGANKKSLLESLEGVNNNRIVIENGVLKIPLKNNKKKTINDISITESINPELRKKINTHKKNKTDANIGYKFNTRGQGIQVETIDGNKIRFSWYLIDNNKSNESKEKVYTQEIELPN</sequence>
<organism evidence="3 4">
    <name type="scientific">Mycoplasmopsis bovigenitalium</name>
    <dbReference type="NCBI Taxonomy" id="2112"/>
    <lineage>
        <taxon>Bacteria</taxon>
        <taxon>Bacillati</taxon>
        <taxon>Mycoplasmatota</taxon>
        <taxon>Mycoplasmoidales</taxon>
        <taxon>Metamycoplasmataceae</taxon>
        <taxon>Mycoplasmopsis</taxon>
    </lineage>
</organism>
<reference evidence="3 4" key="1">
    <citation type="submission" date="2019-01" db="EMBL/GenBank/DDBJ databases">
        <authorList>
            <consortium name="Pathogen Informatics"/>
        </authorList>
    </citation>
    <scope>NUCLEOTIDE SEQUENCE [LARGE SCALE GENOMIC DNA]</scope>
    <source>
        <strain evidence="3 4">NCTC10122</strain>
    </source>
</reference>
<gene>
    <name evidence="3" type="ORF">NCTC10122_00156</name>
</gene>
<evidence type="ECO:0000256" key="2">
    <source>
        <dbReference type="SAM" id="SignalP"/>
    </source>
</evidence>
<proteinExistence type="predicted"/>
<feature type="signal peptide" evidence="2">
    <location>
        <begin position="1"/>
        <end position="22"/>
    </location>
</feature>
<keyword evidence="2" id="KW-0732">Signal</keyword>
<dbReference type="EMBL" id="LR214970">
    <property type="protein sequence ID" value="VEU60561.1"/>
    <property type="molecule type" value="Genomic_DNA"/>
</dbReference>
<protein>
    <submittedName>
        <fullName evidence="3">Lipoprotein</fullName>
    </submittedName>
</protein>
<dbReference type="AlphaFoldDB" id="A0A449A8L1"/>
<feature type="compositionally biased region" description="Basic and acidic residues" evidence="1">
    <location>
        <begin position="481"/>
        <end position="493"/>
    </location>
</feature>
<dbReference type="RefSeq" id="WP_129687504.1">
    <property type="nucleotide sequence ID" value="NZ_LR214970.1"/>
</dbReference>
<feature type="compositionally biased region" description="Low complexity" evidence="1">
    <location>
        <begin position="462"/>
        <end position="474"/>
    </location>
</feature>
<feature type="compositionally biased region" description="Basic and acidic residues" evidence="1">
    <location>
        <begin position="501"/>
        <end position="523"/>
    </location>
</feature>